<dbReference type="PANTHER" id="PTHR33886">
    <property type="entry name" value="UNSATURATED RHAMNOGALACTURONAN HYDROLASE (EUROFUNG)"/>
    <property type="match status" value="1"/>
</dbReference>
<dbReference type="EMBL" id="MKQP01000032">
    <property type="protein sequence ID" value="OMD29010.1"/>
    <property type="molecule type" value="Genomic_DNA"/>
</dbReference>
<dbReference type="InterPro" id="IPR008928">
    <property type="entry name" value="6-hairpin_glycosidase_sf"/>
</dbReference>
<protein>
    <submittedName>
        <fullName evidence="2">Glycosyl hydrolase</fullName>
    </submittedName>
</protein>
<comment type="caution">
    <text evidence="2">The sequence shown here is derived from an EMBL/GenBank/DDBJ whole genome shotgun (WGS) entry which is preliminary data.</text>
</comment>
<organism evidence="2 3">
    <name type="scientific">Paenibacillus odorifer</name>
    <dbReference type="NCBI Taxonomy" id="189426"/>
    <lineage>
        <taxon>Bacteria</taxon>
        <taxon>Bacillati</taxon>
        <taxon>Bacillota</taxon>
        <taxon>Bacilli</taxon>
        <taxon>Bacillales</taxon>
        <taxon>Paenibacillaceae</taxon>
        <taxon>Paenibacillus</taxon>
    </lineage>
</organism>
<name>A0A1R0X4T9_9BACL</name>
<dbReference type="Pfam" id="PF07470">
    <property type="entry name" value="Glyco_hydro_88"/>
    <property type="match status" value="1"/>
</dbReference>
<dbReference type="GO" id="GO:0005975">
    <property type="term" value="P:carbohydrate metabolic process"/>
    <property type="evidence" value="ECO:0007669"/>
    <property type="project" value="InterPro"/>
</dbReference>
<accession>A0A1R0X4T9</accession>
<reference evidence="2 3" key="1">
    <citation type="submission" date="2016-10" db="EMBL/GenBank/DDBJ databases">
        <title>Paenibacillus species isolates.</title>
        <authorList>
            <person name="Beno S.M."/>
        </authorList>
    </citation>
    <scope>NUCLEOTIDE SEQUENCE [LARGE SCALE GENOMIC DNA]</scope>
    <source>
        <strain evidence="2 3">FSL H7-0604</strain>
    </source>
</reference>
<dbReference type="SUPFAM" id="SSF48208">
    <property type="entry name" value="Six-hairpin glycosidases"/>
    <property type="match status" value="1"/>
</dbReference>
<keyword evidence="1 2" id="KW-0378">Hydrolase</keyword>
<dbReference type="InterPro" id="IPR052043">
    <property type="entry name" value="PolySaccharide_Degr_Enz"/>
</dbReference>
<evidence type="ECO:0000313" key="3">
    <source>
        <dbReference type="Proteomes" id="UP000187465"/>
    </source>
</evidence>
<gene>
    <name evidence="2" type="ORF">BJP51_23450</name>
</gene>
<evidence type="ECO:0000256" key="1">
    <source>
        <dbReference type="ARBA" id="ARBA00022801"/>
    </source>
</evidence>
<dbReference type="Proteomes" id="UP000187465">
    <property type="component" value="Unassembled WGS sequence"/>
</dbReference>
<proteinExistence type="predicted"/>
<dbReference type="GO" id="GO:0016787">
    <property type="term" value="F:hydrolase activity"/>
    <property type="evidence" value="ECO:0007669"/>
    <property type="project" value="UniProtKB-KW"/>
</dbReference>
<dbReference type="PANTHER" id="PTHR33886:SF8">
    <property type="entry name" value="UNSATURATED RHAMNOGALACTURONAN HYDROLASE (EUROFUNG)"/>
    <property type="match status" value="1"/>
</dbReference>
<evidence type="ECO:0000313" key="2">
    <source>
        <dbReference type="EMBL" id="OMD29010.1"/>
    </source>
</evidence>
<dbReference type="AlphaFoldDB" id="A0A1R0X4T9"/>
<dbReference type="InterPro" id="IPR010905">
    <property type="entry name" value="Glyco_hydro_88"/>
</dbReference>
<dbReference type="InterPro" id="IPR012341">
    <property type="entry name" value="6hp_glycosidase-like_sf"/>
</dbReference>
<dbReference type="Gene3D" id="1.50.10.10">
    <property type="match status" value="1"/>
</dbReference>
<sequence>MNEQIRHAADRVYRYMTESRSTDWGMNINEWDWVPGVGTMALLHYYEKTGNQEVLDYLIRWVERNQEKAGRTKVINSMAPFAIFPRLYELTKETYYLDQAKQISQWMVREAPRTREGAFEHTVTEKGSFPEQVWADTMFMAVLLLARTAKLTQDSDLAKQALEQVSLHMRLLQDEVTGVLFHGWNSAERNHLSAARWTRANAWVCIAVPEILQDIVGLVTIPSDIRSSYKRMMDGLIEYQSSNGLWHTVMDRTDFYQETSGSAGIACGILLAIRTGLLEETYGVHVLKALKGVLRCINTAGEVSSVSGGTPIMPTIEAYQTIERIPTLYGQGLVLMLFSECFGNE</sequence>